<keyword evidence="7" id="KW-1133">Transmembrane helix</keyword>
<dbReference type="GeneTree" id="ENSGT00940000158875"/>
<evidence type="ECO:0000256" key="4">
    <source>
        <dbReference type="ARBA" id="ARBA00018405"/>
    </source>
</evidence>
<dbReference type="GO" id="GO:0008195">
    <property type="term" value="F:phosphatidate phosphatase activity"/>
    <property type="evidence" value="ECO:0007669"/>
    <property type="project" value="TreeGrafter"/>
</dbReference>
<dbReference type="GO" id="GO:0043005">
    <property type="term" value="C:neuron projection"/>
    <property type="evidence" value="ECO:0007669"/>
    <property type="project" value="UniProtKB-SubCell"/>
</dbReference>
<dbReference type="SUPFAM" id="SSF48317">
    <property type="entry name" value="Acid phosphatase/Vanadium-dependent haloperoxidase"/>
    <property type="match status" value="1"/>
</dbReference>
<keyword evidence="14" id="KW-0732">Signal</keyword>
<dbReference type="PANTHER" id="PTHR10165:SF41">
    <property type="entry name" value="PHOSPHOLIPID PHOSPHATASE-RELATED PROTEIN TYPE 1"/>
    <property type="match status" value="1"/>
</dbReference>
<evidence type="ECO:0000256" key="12">
    <source>
        <dbReference type="ARBA" id="ARBA00031595"/>
    </source>
</evidence>
<evidence type="ECO:0000256" key="1">
    <source>
        <dbReference type="ARBA" id="ARBA00004487"/>
    </source>
</evidence>
<evidence type="ECO:0000256" key="2">
    <source>
        <dbReference type="ARBA" id="ARBA00004651"/>
    </source>
</evidence>
<dbReference type="PANTHER" id="PTHR10165">
    <property type="entry name" value="LIPID PHOSPHATE PHOSPHATASE"/>
    <property type="match status" value="1"/>
</dbReference>
<dbReference type="Proteomes" id="UP000314982">
    <property type="component" value="Unassembled WGS sequence"/>
</dbReference>
<dbReference type="GO" id="GO:0005886">
    <property type="term" value="C:plasma membrane"/>
    <property type="evidence" value="ECO:0007669"/>
    <property type="project" value="UniProtKB-SubCell"/>
</dbReference>
<dbReference type="InterPro" id="IPR000326">
    <property type="entry name" value="PAP2/HPO"/>
</dbReference>
<evidence type="ECO:0000256" key="8">
    <source>
        <dbReference type="ARBA" id="ARBA00023136"/>
    </source>
</evidence>
<evidence type="ECO:0000256" key="6">
    <source>
        <dbReference type="ARBA" id="ARBA00022692"/>
    </source>
</evidence>
<dbReference type="InterPro" id="IPR043216">
    <property type="entry name" value="PAP-like"/>
</dbReference>
<gene>
    <name evidence="16" type="primary">PLPPR1</name>
</gene>
<evidence type="ECO:0000256" key="14">
    <source>
        <dbReference type="SAM" id="SignalP"/>
    </source>
</evidence>
<name>A0A4W5LEL2_9TELE</name>
<keyword evidence="6" id="KW-0812">Transmembrane</keyword>
<feature type="domain" description="Phosphatidic acid phosphatase type 2/haloperoxidase" evidence="15">
    <location>
        <begin position="33"/>
        <end position="186"/>
    </location>
</feature>
<keyword evidence="8" id="KW-0472">Membrane</keyword>
<dbReference type="Gene3D" id="1.20.144.10">
    <property type="entry name" value="Phosphatidic acid phosphatase type 2/haloperoxidase"/>
    <property type="match status" value="1"/>
</dbReference>
<dbReference type="GO" id="GO:0006644">
    <property type="term" value="P:phospholipid metabolic process"/>
    <property type="evidence" value="ECO:0007669"/>
    <property type="project" value="InterPro"/>
</dbReference>
<sequence>MSLSVSVSLCLSLSLCVSFCLCLSLSLSLSLSPGVFAFGLFATDIFVNAGQVVTGNLAPYFLSVCKPNYTGTECRFNHQFISNGNNHQFISNGSICTGSPVVVEKARRSFPSKDASLSVYSAVYVTMYITSTVKTKSSRLAKPVLCLGTLCTAFLTGLNRVSEYRNHCSDVIAGFILGSSIALFLVRTNGCL</sequence>
<dbReference type="CDD" id="cd03384">
    <property type="entry name" value="PAP2_wunen"/>
    <property type="match status" value="1"/>
</dbReference>
<evidence type="ECO:0000256" key="9">
    <source>
        <dbReference type="ARBA" id="ARBA00023180"/>
    </source>
</evidence>
<dbReference type="InterPro" id="IPR036938">
    <property type="entry name" value="PAP2/HPO_sf"/>
</dbReference>
<proteinExistence type="inferred from homology"/>
<evidence type="ECO:0000256" key="7">
    <source>
        <dbReference type="ARBA" id="ARBA00022989"/>
    </source>
</evidence>
<evidence type="ECO:0000259" key="15">
    <source>
        <dbReference type="SMART" id="SM00014"/>
    </source>
</evidence>
<accession>A0A4W5LEL2</accession>
<comment type="subcellular location">
    <subcellularLocation>
        <location evidence="2">Cell membrane</location>
        <topology evidence="2">Multi-pass membrane protein</topology>
    </subcellularLocation>
    <subcellularLocation>
        <location evidence="1">Cell projection</location>
        <location evidence="1">Neuron projection</location>
    </subcellularLocation>
</comment>
<dbReference type="GO" id="GO:0046839">
    <property type="term" value="P:phospholipid dephosphorylation"/>
    <property type="evidence" value="ECO:0007669"/>
    <property type="project" value="TreeGrafter"/>
</dbReference>
<reference evidence="16" key="3">
    <citation type="submission" date="2025-09" db="UniProtKB">
        <authorList>
            <consortium name="Ensembl"/>
        </authorList>
    </citation>
    <scope>IDENTIFICATION</scope>
</reference>
<feature type="signal peptide" evidence="14">
    <location>
        <begin position="1"/>
        <end position="22"/>
    </location>
</feature>
<dbReference type="Ensembl" id="ENSHHUT00000025096.1">
    <property type="protein sequence ID" value="ENSHHUP00000024189.1"/>
    <property type="gene ID" value="ENSHHUG00000015175.1"/>
</dbReference>
<protein>
    <recommendedName>
        <fullName evidence="4">Phospholipid phosphatase-related protein type 1</fullName>
    </recommendedName>
    <alternativeName>
        <fullName evidence="12">Inactive 2-lysophosphatidate phosphatase PLPPR1</fullName>
    </alternativeName>
    <alternativeName>
        <fullName evidence="13">Lipid phosphate phosphatase-related protein type 1</fullName>
    </alternativeName>
</protein>
<keyword evidence="17" id="KW-1185">Reference proteome</keyword>
<reference evidence="16" key="2">
    <citation type="submission" date="2025-08" db="UniProtKB">
        <authorList>
            <consortium name="Ensembl"/>
        </authorList>
    </citation>
    <scope>IDENTIFICATION</scope>
</reference>
<organism evidence="16 17">
    <name type="scientific">Hucho hucho</name>
    <name type="common">huchen</name>
    <dbReference type="NCBI Taxonomy" id="62062"/>
    <lineage>
        <taxon>Eukaryota</taxon>
        <taxon>Metazoa</taxon>
        <taxon>Chordata</taxon>
        <taxon>Craniata</taxon>
        <taxon>Vertebrata</taxon>
        <taxon>Euteleostomi</taxon>
        <taxon>Actinopterygii</taxon>
        <taxon>Neopterygii</taxon>
        <taxon>Teleostei</taxon>
        <taxon>Protacanthopterygii</taxon>
        <taxon>Salmoniformes</taxon>
        <taxon>Salmonidae</taxon>
        <taxon>Salmoninae</taxon>
        <taxon>Hucho</taxon>
    </lineage>
</organism>
<dbReference type="Pfam" id="PF01569">
    <property type="entry name" value="PAP2"/>
    <property type="match status" value="1"/>
</dbReference>
<keyword evidence="10" id="KW-0966">Cell projection</keyword>
<keyword evidence="5" id="KW-1003">Cell membrane</keyword>
<reference evidence="17" key="1">
    <citation type="submission" date="2018-06" db="EMBL/GenBank/DDBJ databases">
        <title>Genome assembly of Danube salmon.</title>
        <authorList>
            <person name="Macqueen D.J."/>
            <person name="Gundappa M.K."/>
        </authorList>
    </citation>
    <scope>NUCLEOTIDE SEQUENCE [LARGE SCALE GENOMIC DNA]</scope>
</reference>
<evidence type="ECO:0000256" key="13">
    <source>
        <dbReference type="ARBA" id="ARBA00032520"/>
    </source>
</evidence>
<evidence type="ECO:0000256" key="10">
    <source>
        <dbReference type="ARBA" id="ARBA00023273"/>
    </source>
</evidence>
<dbReference type="GO" id="GO:0007165">
    <property type="term" value="P:signal transduction"/>
    <property type="evidence" value="ECO:0007669"/>
    <property type="project" value="TreeGrafter"/>
</dbReference>
<dbReference type="SMART" id="SM00014">
    <property type="entry name" value="acidPPc"/>
    <property type="match status" value="1"/>
</dbReference>
<evidence type="ECO:0000313" key="16">
    <source>
        <dbReference type="Ensembl" id="ENSHHUP00000024189.1"/>
    </source>
</evidence>
<evidence type="ECO:0000313" key="17">
    <source>
        <dbReference type="Proteomes" id="UP000314982"/>
    </source>
</evidence>
<dbReference type="AlphaFoldDB" id="A0A4W5LEL2"/>
<evidence type="ECO:0000256" key="3">
    <source>
        <dbReference type="ARBA" id="ARBA00008816"/>
    </source>
</evidence>
<evidence type="ECO:0000256" key="11">
    <source>
        <dbReference type="ARBA" id="ARBA00029385"/>
    </source>
</evidence>
<feature type="chain" id="PRO_5045978248" description="Phospholipid phosphatase-related protein type 1" evidence="14">
    <location>
        <begin position="23"/>
        <end position="192"/>
    </location>
</feature>
<dbReference type="STRING" id="62062.ENSHHUP00000024189"/>
<keyword evidence="9" id="KW-0325">Glycoprotein</keyword>
<comment type="similarity">
    <text evidence="3">Belongs to the PA-phosphatase related phosphoesterase family.</text>
</comment>
<comment type="function">
    <text evidence="11">May play a role in neurite outgrowth and neurogenesis.</text>
</comment>
<evidence type="ECO:0000256" key="5">
    <source>
        <dbReference type="ARBA" id="ARBA00022475"/>
    </source>
</evidence>